<protein>
    <recommendedName>
        <fullName evidence="2">Ribosome-binding factor A</fullName>
    </recommendedName>
</protein>
<dbReference type="GO" id="GO:0005829">
    <property type="term" value="C:cytosol"/>
    <property type="evidence" value="ECO:0007669"/>
    <property type="project" value="TreeGrafter"/>
</dbReference>
<evidence type="ECO:0000256" key="2">
    <source>
        <dbReference type="HAMAP-Rule" id="MF_00003"/>
    </source>
</evidence>
<dbReference type="EMBL" id="FWXY01000003">
    <property type="protein sequence ID" value="SMC52258.1"/>
    <property type="molecule type" value="Genomic_DNA"/>
</dbReference>
<dbReference type="SUPFAM" id="SSF89919">
    <property type="entry name" value="Ribosome-binding factor A, RbfA"/>
    <property type="match status" value="1"/>
</dbReference>
<gene>
    <name evidence="2" type="primary">rbfA</name>
    <name evidence="3" type="ORF">SAMN02746065_103211</name>
</gene>
<sequence length="118" mass="13432">MKPYPRGDRVGIKIQASLTELMTKKIQDPRIEMATISGVKMTPDLRIAYVYFSVFGDEKRVQEAQEGFKSSLGFIKKSIAPKLGLRYMPDLKFIHDTSFDRGSRIDSLLKDTFSEGDH</sequence>
<accession>A0A1W1ZW16</accession>
<dbReference type="STRING" id="1121400.SAMN02746065_103211"/>
<dbReference type="PANTHER" id="PTHR33515:SF1">
    <property type="entry name" value="RIBOSOME-BINDING FACTOR A, CHLOROPLASTIC-RELATED"/>
    <property type="match status" value="1"/>
</dbReference>
<keyword evidence="1 2" id="KW-0690">Ribosome biogenesis</keyword>
<dbReference type="GO" id="GO:0043024">
    <property type="term" value="F:ribosomal small subunit binding"/>
    <property type="evidence" value="ECO:0007669"/>
    <property type="project" value="TreeGrafter"/>
</dbReference>
<dbReference type="NCBIfam" id="TIGR00082">
    <property type="entry name" value="rbfA"/>
    <property type="match status" value="1"/>
</dbReference>
<comment type="similarity">
    <text evidence="2">Belongs to the RbfA family.</text>
</comment>
<dbReference type="GO" id="GO:0030490">
    <property type="term" value="P:maturation of SSU-rRNA"/>
    <property type="evidence" value="ECO:0007669"/>
    <property type="project" value="UniProtKB-UniRule"/>
</dbReference>
<dbReference type="InterPro" id="IPR023799">
    <property type="entry name" value="RbfA_dom_sf"/>
</dbReference>
<organism evidence="3 4">
    <name type="scientific">Desulfocicer vacuolatum DSM 3385</name>
    <dbReference type="NCBI Taxonomy" id="1121400"/>
    <lineage>
        <taxon>Bacteria</taxon>
        <taxon>Pseudomonadati</taxon>
        <taxon>Thermodesulfobacteriota</taxon>
        <taxon>Desulfobacteria</taxon>
        <taxon>Desulfobacterales</taxon>
        <taxon>Desulfobacteraceae</taxon>
        <taxon>Desulfocicer</taxon>
    </lineage>
</organism>
<dbReference type="HAMAP" id="MF_00003">
    <property type="entry name" value="RbfA"/>
    <property type="match status" value="1"/>
</dbReference>
<name>A0A1W1ZW16_9BACT</name>
<dbReference type="AlphaFoldDB" id="A0A1W1ZW16"/>
<evidence type="ECO:0000313" key="3">
    <source>
        <dbReference type="EMBL" id="SMC52258.1"/>
    </source>
</evidence>
<comment type="subcellular location">
    <subcellularLocation>
        <location evidence="2">Cytoplasm</location>
    </subcellularLocation>
</comment>
<reference evidence="3 4" key="1">
    <citation type="submission" date="2017-04" db="EMBL/GenBank/DDBJ databases">
        <authorList>
            <person name="Afonso C.L."/>
            <person name="Miller P.J."/>
            <person name="Scott M.A."/>
            <person name="Spackman E."/>
            <person name="Goraichik I."/>
            <person name="Dimitrov K.M."/>
            <person name="Suarez D.L."/>
            <person name="Swayne D.E."/>
        </authorList>
    </citation>
    <scope>NUCLEOTIDE SEQUENCE [LARGE SCALE GENOMIC DNA]</scope>
    <source>
        <strain evidence="3 4">DSM 3385</strain>
    </source>
</reference>
<dbReference type="PROSITE" id="PS01319">
    <property type="entry name" value="RBFA"/>
    <property type="match status" value="1"/>
</dbReference>
<comment type="function">
    <text evidence="2">One of several proteins that assist in the late maturation steps of the functional core of the 30S ribosomal subunit. Associates with free 30S ribosomal subunits (but not with 30S subunits that are part of 70S ribosomes or polysomes). Required for efficient processing of 16S rRNA. May interact with the 5'-terminal helix region of 16S rRNA.</text>
</comment>
<dbReference type="Pfam" id="PF02033">
    <property type="entry name" value="RBFA"/>
    <property type="match status" value="1"/>
</dbReference>
<evidence type="ECO:0000313" key="4">
    <source>
        <dbReference type="Proteomes" id="UP000192418"/>
    </source>
</evidence>
<keyword evidence="2" id="KW-0963">Cytoplasm</keyword>
<dbReference type="InterPro" id="IPR000238">
    <property type="entry name" value="RbfA"/>
</dbReference>
<dbReference type="InterPro" id="IPR020053">
    <property type="entry name" value="Ribosome-bd_factorA_CS"/>
</dbReference>
<keyword evidence="4" id="KW-1185">Reference proteome</keyword>
<dbReference type="InterPro" id="IPR015946">
    <property type="entry name" value="KH_dom-like_a/b"/>
</dbReference>
<dbReference type="Gene3D" id="3.30.300.20">
    <property type="match status" value="1"/>
</dbReference>
<evidence type="ECO:0000256" key="1">
    <source>
        <dbReference type="ARBA" id="ARBA00022517"/>
    </source>
</evidence>
<dbReference type="PANTHER" id="PTHR33515">
    <property type="entry name" value="RIBOSOME-BINDING FACTOR A, CHLOROPLASTIC-RELATED"/>
    <property type="match status" value="1"/>
</dbReference>
<proteinExistence type="inferred from homology"/>
<dbReference type="RefSeq" id="WP_084067177.1">
    <property type="nucleotide sequence ID" value="NZ_FWXY01000003.1"/>
</dbReference>
<comment type="subunit">
    <text evidence="2">Monomer. Binds 30S ribosomal subunits, but not 50S ribosomal subunits or 70S ribosomes.</text>
</comment>
<dbReference type="OrthoDB" id="307788at2"/>
<dbReference type="Proteomes" id="UP000192418">
    <property type="component" value="Unassembled WGS sequence"/>
</dbReference>